<accession>A0A5P8WGT2</accession>
<dbReference type="Proteomes" id="UP000326678">
    <property type="component" value="Chromosome Gxm2"/>
</dbReference>
<sequence length="54" mass="6390">MIRSRPPFHLRRYSLYSYLAPLRTTPGNVKRCEIKLPYFYGLSSLNQGFGFFTE</sequence>
<name>A0A5P8WGT2_9NOSO</name>
<reference evidence="1 2" key="1">
    <citation type="submission" date="2019-10" db="EMBL/GenBank/DDBJ databases">
        <title>Genomic and transcriptomic insights into the perfect genentic adaptation of a filamentous nitrogen-fixing cyanobacterium to rice fields.</title>
        <authorList>
            <person name="Chen Z."/>
        </authorList>
    </citation>
    <scope>NUCLEOTIDE SEQUENCE [LARGE SCALE GENOMIC DNA]</scope>
    <source>
        <strain evidence="1">CCNUC1</strain>
    </source>
</reference>
<evidence type="ECO:0000313" key="1">
    <source>
        <dbReference type="EMBL" id="QFS51904.1"/>
    </source>
</evidence>
<proteinExistence type="predicted"/>
<dbReference type="AlphaFoldDB" id="A0A5P8WGT2"/>
<protein>
    <submittedName>
        <fullName evidence="1">Adenylate cyclase</fullName>
    </submittedName>
</protein>
<keyword evidence="2" id="KW-1185">Reference proteome</keyword>
<dbReference type="KEGG" id="nsh:GXM_09398"/>
<organism evidence="1 2">
    <name type="scientific">Nostoc sphaeroides CCNUC1</name>
    <dbReference type="NCBI Taxonomy" id="2653204"/>
    <lineage>
        <taxon>Bacteria</taxon>
        <taxon>Bacillati</taxon>
        <taxon>Cyanobacteriota</taxon>
        <taxon>Cyanophyceae</taxon>
        <taxon>Nostocales</taxon>
        <taxon>Nostocaceae</taxon>
        <taxon>Nostoc</taxon>
    </lineage>
</organism>
<gene>
    <name evidence="1" type="ORF">GXM_09398</name>
</gene>
<evidence type="ECO:0000313" key="2">
    <source>
        <dbReference type="Proteomes" id="UP000326678"/>
    </source>
</evidence>
<dbReference type="EMBL" id="CP045227">
    <property type="protein sequence ID" value="QFS51904.1"/>
    <property type="molecule type" value="Genomic_DNA"/>
</dbReference>